<comment type="caution">
    <text evidence="1">The sequence shown here is derived from an EMBL/GenBank/DDBJ whole genome shotgun (WGS) entry which is preliminary data.</text>
</comment>
<proteinExistence type="predicted"/>
<evidence type="ECO:0000313" key="1">
    <source>
        <dbReference type="EMBL" id="GAI73937.1"/>
    </source>
</evidence>
<reference evidence="1" key="1">
    <citation type="journal article" date="2014" name="Front. Microbiol.">
        <title>High frequency of phylogenetically diverse reductive dehalogenase-homologous genes in deep subseafloor sedimentary metagenomes.</title>
        <authorList>
            <person name="Kawai M."/>
            <person name="Futagami T."/>
            <person name="Toyoda A."/>
            <person name="Takaki Y."/>
            <person name="Nishi S."/>
            <person name="Hori S."/>
            <person name="Arai W."/>
            <person name="Tsubouchi T."/>
            <person name="Morono Y."/>
            <person name="Uchiyama I."/>
            <person name="Ito T."/>
            <person name="Fujiyama A."/>
            <person name="Inagaki F."/>
            <person name="Takami H."/>
        </authorList>
    </citation>
    <scope>NUCLEOTIDE SEQUENCE</scope>
    <source>
        <strain evidence="1">Expedition CK06-06</strain>
    </source>
</reference>
<accession>X1QZF4</accession>
<dbReference type="EMBL" id="BARW01011516">
    <property type="protein sequence ID" value="GAI73937.1"/>
    <property type="molecule type" value="Genomic_DNA"/>
</dbReference>
<protein>
    <submittedName>
        <fullName evidence="1">Uncharacterized protein</fullName>
    </submittedName>
</protein>
<sequence length="153" mass="18856">DDFFHEKDFDYIRSLIDSCTGRKIIIGFEYKHFYRNPHVRYISHRIWKWKQPLYPRCDELSTHGTWDGSIMLPKVEKDWYFLEADCYAYHMKPDITQPYDLDEQGRYLPDVRWIRYDFERMPKEIRRNESRFVWDGYKSLDLCKKAPNRMPGL</sequence>
<name>X1QZF4_9ZZZZ</name>
<gene>
    <name evidence="1" type="ORF">S12H4_22171</name>
</gene>
<feature type="non-terminal residue" evidence="1">
    <location>
        <position position="1"/>
    </location>
</feature>
<dbReference type="AlphaFoldDB" id="X1QZF4"/>
<organism evidence="1">
    <name type="scientific">marine sediment metagenome</name>
    <dbReference type="NCBI Taxonomy" id="412755"/>
    <lineage>
        <taxon>unclassified sequences</taxon>
        <taxon>metagenomes</taxon>
        <taxon>ecological metagenomes</taxon>
    </lineage>
</organism>